<keyword evidence="2" id="KW-1185">Reference proteome</keyword>
<dbReference type="SUPFAM" id="SSF48403">
    <property type="entry name" value="Ankyrin repeat"/>
    <property type="match status" value="1"/>
</dbReference>
<sequence length="153" mass="16582">MPALHALAHVSRFSNTVATPRLYRRTLNTDPAFKPAQHHALNHTATALYLALCAGHVKTAQVLVRHRVNCAHPVEPSHGVTGLMTIAANGMLGLLDWLVRRQDADSKSDTNSSSATVDERDDMGMRALNYLAVTSDAPNIRSMVRQLIAAHGA</sequence>
<evidence type="ECO:0000313" key="1">
    <source>
        <dbReference type="EMBL" id="GJC89861.1"/>
    </source>
</evidence>
<dbReference type="AlphaFoldDB" id="A0AA37LZS6"/>
<dbReference type="Proteomes" id="UP001055172">
    <property type="component" value="Unassembled WGS sequence"/>
</dbReference>
<name>A0AA37LZS6_9PEZI</name>
<gene>
    <name evidence="1" type="ORF">ColLi_12699</name>
</gene>
<proteinExistence type="predicted"/>
<evidence type="ECO:0008006" key="3">
    <source>
        <dbReference type="Google" id="ProtNLM"/>
    </source>
</evidence>
<dbReference type="Gene3D" id="1.25.40.20">
    <property type="entry name" value="Ankyrin repeat-containing domain"/>
    <property type="match status" value="1"/>
</dbReference>
<reference evidence="1 2" key="1">
    <citation type="submission" date="2021-07" db="EMBL/GenBank/DDBJ databases">
        <title>Genome data of Colletotrichum spaethianum.</title>
        <authorList>
            <person name="Utami Y.D."/>
            <person name="Hiruma K."/>
        </authorList>
    </citation>
    <scope>NUCLEOTIDE SEQUENCE [LARGE SCALE GENOMIC DNA]</scope>
    <source>
        <strain evidence="1 2">MAFF 242679</strain>
    </source>
</reference>
<accession>A0AA37LZS6</accession>
<organism evidence="1 2">
    <name type="scientific">Colletotrichum liriopes</name>
    <dbReference type="NCBI Taxonomy" id="708192"/>
    <lineage>
        <taxon>Eukaryota</taxon>
        <taxon>Fungi</taxon>
        <taxon>Dikarya</taxon>
        <taxon>Ascomycota</taxon>
        <taxon>Pezizomycotina</taxon>
        <taxon>Sordariomycetes</taxon>
        <taxon>Hypocreomycetidae</taxon>
        <taxon>Glomerellales</taxon>
        <taxon>Glomerellaceae</taxon>
        <taxon>Colletotrichum</taxon>
        <taxon>Colletotrichum spaethianum species complex</taxon>
    </lineage>
</organism>
<dbReference type="EMBL" id="BPPX01000046">
    <property type="protein sequence ID" value="GJC89861.1"/>
    <property type="molecule type" value="Genomic_DNA"/>
</dbReference>
<protein>
    <recommendedName>
        <fullName evidence="3">Ankyrin repeat protein</fullName>
    </recommendedName>
</protein>
<dbReference type="InterPro" id="IPR036770">
    <property type="entry name" value="Ankyrin_rpt-contain_sf"/>
</dbReference>
<comment type="caution">
    <text evidence="1">The sequence shown here is derived from an EMBL/GenBank/DDBJ whole genome shotgun (WGS) entry which is preliminary data.</text>
</comment>
<evidence type="ECO:0000313" key="2">
    <source>
        <dbReference type="Proteomes" id="UP001055172"/>
    </source>
</evidence>